<keyword evidence="2" id="KW-0472">Membrane</keyword>
<dbReference type="GeneID" id="136813038"/>
<feature type="region of interest" description="Disordered" evidence="1">
    <location>
        <begin position="270"/>
        <end position="378"/>
    </location>
</feature>
<feature type="region of interest" description="Disordered" evidence="1">
    <location>
        <begin position="224"/>
        <end position="243"/>
    </location>
</feature>
<keyword evidence="2" id="KW-0812">Transmembrane</keyword>
<keyword evidence="4" id="KW-1185">Reference proteome</keyword>
<evidence type="ECO:0000313" key="3">
    <source>
        <dbReference type="EnsemblMetazoa" id="CLYHEMP000059.1"/>
    </source>
</evidence>
<feature type="compositionally biased region" description="Basic and acidic residues" evidence="1">
    <location>
        <begin position="356"/>
        <end position="368"/>
    </location>
</feature>
<dbReference type="EnsemblMetazoa" id="CLYHEMT000059.1">
    <property type="protein sequence ID" value="CLYHEMP000059.1"/>
    <property type="gene ID" value="CLYHEMG000059"/>
</dbReference>
<dbReference type="Proteomes" id="UP000594262">
    <property type="component" value="Unplaced"/>
</dbReference>
<keyword evidence="2" id="KW-1133">Transmembrane helix</keyword>
<reference evidence="3" key="1">
    <citation type="submission" date="2021-01" db="UniProtKB">
        <authorList>
            <consortium name="EnsemblMetazoa"/>
        </authorList>
    </citation>
    <scope>IDENTIFICATION</scope>
</reference>
<feature type="compositionally biased region" description="Low complexity" evidence="1">
    <location>
        <begin position="272"/>
        <end position="285"/>
    </location>
</feature>
<feature type="transmembrane region" description="Helical" evidence="2">
    <location>
        <begin position="21"/>
        <end position="39"/>
    </location>
</feature>
<sequence length="378" mass="41914">MAMDLSRKGASGERKMLGIPIVSLAVIAAVFMCVVYYASGYASENTKLIEKYGIARTKILSLSRMVEKMSSNQKICQSNLGQNEQSNKELTLQVSRCKSAKEEEETKSKQCQSQITTFQRFYSAVKEKLNHGENGEVTATVDTKSDLDNTIDGIVKLNAKISKLEEDQSKCSEVEKEFEELKRSTETTNSQIKALATEKEALNDELKNVRKLLEEANAKISNFDDHQHKRSFQRKKIPEQDRNVKEEILNEKKEQPKPVNHESGVVDSLNKASSVSGNNSASSVVHKAINVTSSDARNTTPTEADSEQTTTNTSTSFTKTNTSTASPELSTTTKKALVTEEDDDLEGGFNDTADEQSNKEDFDAEPKNNPEFVPANMK</sequence>
<organism evidence="3 4">
    <name type="scientific">Clytia hemisphaerica</name>
    <dbReference type="NCBI Taxonomy" id="252671"/>
    <lineage>
        <taxon>Eukaryota</taxon>
        <taxon>Metazoa</taxon>
        <taxon>Cnidaria</taxon>
        <taxon>Hydrozoa</taxon>
        <taxon>Hydroidolina</taxon>
        <taxon>Leptothecata</taxon>
        <taxon>Obeliida</taxon>
        <taxon>Clytiidae</taxon>
        <taxon>Clytia</taxon>
    </lineage>
</organism>
<accession>A0A7M5UNJ8</accession>
<protein>
    <submittedName>
        <fullName evidence="3">Uncharacterized protein</fullName>
    </submittedName>
</protein>
<feature type="compositionally biased region" description="Polar residues" evidence="1">
    <location>
        <begin position="290"/>
        <end position="303"/>
    </location>
</feature>
<evidence type="ECO:0000313" key="4">
    <source>
        <dbReference type="Proteomes" id="UP000594262"/>
    </source>
</evidence>
<dbReference type="AlphaFoldDB" id="A0A7M5UNJ8"/>
<feature type="compositionally biased region" description="Low complexity" evidence="1">
    <location>
        <begin position="309"/>
        <end position="326"/>
    </location>
</feature>
<dbReference type="RefSeq" id="XP_066925651.1">
    <property type="nucleotide sequence ID" value="XM_067069550.1"/>
</dbReference>
<evidence type="ECO:0000256" key="1">
    <source>
        <dbReference type="SAM" id="MobiDB-lite"/>
    </source>
</evidence>
<proteinExistence type="predicted"/>
<name>A0A7M5UNJ8_9CNID</name>
<evidence type="ECO:0000256" key="2">
    <source>
        <dbReference type="SAM" id="Phobius"/>
    </source>
</evidence>